<protein>
    <submittedName>
        <fullName evidence="1">Uncharacterized protein</fullName>
    </submittedName>
</protein>
<dbReference type="Proteomes" id="UP000599085">
    <property type="component" value="Unassembled WGS sequence"/>
</dbReference>
<sequence length="219" mass="24382">MSMAKGPFRRPKWRDDYIPTCDEWLFWWSIKCDQDWVVDFFDEYTVSSEKNISEKFEQIKSSLLALKQDIESETKTSLQSYFNQLIMPDWQEWAPSLLFGAASTGQEMSTRPGGYRVLGNHCDWWITASLTARGTAEGVMTLTGPPPPPLGNARFGVTVVSTTGVNTDGRGLTAVLNGGVISFFKGQDTGEPANAVTDRDVEDAASISLSGWYQIEDED</sequence>
<reference evidence="1 2" key="1">
    <citation type="submission" date="2020-09" db="EMBL/GenBank/DDBJ databases">
        <title>Bombella mellium and Bombella favum sp. nov., two novel species isolated from honey of Apis mellifera.</title>
        <authorList>
            <person name="Hilgarth M."/>
            <person name="Redwitz J."/>
            <person name="Ehrmann M.A."/>
            <person name="Vogel R.F."/>
            <person name="Jakob F."/>
        </authorList>
    </citation>
    <scope>NUCLEOTIDE SEQUENCE [LARGE SCALE GENOMIC DNA]</scope>
    <source>
        <strain evidence="1 2">MRM1</strain>
    </source>
</reference>
<name>A0ABR9MP58_9PROT</name>
<keyword evidence="2" id="KW-1185">Reference proteome</keyword>
<organism evidence="1 2">
    <name type="scientific">Bombella apis</name>
    <dbReference type="NCBI Taxonomy" id="1785988"/>
    <lineage>
        <taxon>Bacteria</taxon>
        <taxon>Pseudomonadati</taxon>
        <taxon>Pseudomonadota</taxon>
        <taxon>Alphaproteobacteria</taxon>
        <taxon>Acetobacterales</taxon>
        <taxon>Acetobacteraceae</taxon>
        <taxon>Bombella</taxon>
    </lineage>
</organism>
<evidence type="ECO:0000313" key="2">
    <source>
        <dbReference type="Proteomes" id="UP000599085"/>
    </source>
</evidence>
<gene>
    <name evidence="1" type="ORF">IGM82_01950</name>
</gene>
<dbReference type="RefSeq" id="WP_192848122.1">
    <property type="nucleotide sequence ID" value="NZ_JADAQV010000001.1"/>
</dbReference>
<accession>A0ABR9MP58</accession>
<dbReference type="EMBL" id="JADAQV010000001">
    <property type="protein sequence ID" value="MBE1723181.1"/>
    <property type="molecule type" value="Genomic_DNA"/>
</dbReference>
<comment type="caution">
    <text evidence="1">The sequence shown here is derived from an EMBL/GenBank/DDBJ whole genome shotgun (WGS) entry which is preliminary data.</text>
</comment>
<proteinExistence type="predicted"/>
<evidence type="ECO:0000313" key="1">
    <source>
        <dbReference type="EMBL" id="MBE1723181.1"/>
    </source>
</evidence>